<dbReference type="AlphaFoldDB" id="A0A2V1E2Q0"/>
<dbReference type="STRING" id="97972.A0A2V1E2Q0"/>
<keyword evidence="2" id="KW-0472">Membrane</keyword>
<name>A0A2V1E2Q0_9PLEO</name>
<organism evidence="3 4">
    <name type="scientific">Periconia macrospinosa</name>
    <dbReference type="NCBI Taxonomy" id="97972"/>
    <lineage>
        <taxon>Eukaryota</taxon>
        <taxon>Fungi</taxon>
        <taxon>Dikarya</taxon>
        <taxon>Ascomycota</taxon>
        <taxon>Pezizomycotina</taxon>
        <taxon>Dothideomycetes</taxon>
        <taxon>Pleosporomycetidae</taxon>
        <taxon>Pleosporales</taxon>
        <taxon>Massarineae</taxon>
        <taxon>Periconiaceae</taxon>
        <taxon>Periconia</taxon>
    </lineage>
</organism>
<evidence type="ECO:0000256" key="1">
    <source>
        <dbReference type="SAM" id="MobiDB-lite"/>
    </source>
</evidence>
<dbReference type="EMBL" id="KZ805318">
    <property type="protein sequence ID" value="PVI04843.1"/>
    <property type="molecule type" value="Genomic_DNA"/>
</dbReference>
<dbReference type="Proteomes" id="UP000244855">
    <property type="component" value="Unassembled WGS sequence"/>
</dbReference>
<accession>A0A2V1E2Q0</accession>
<gene>
    <name evidence="3" type="ORF">DM02DRAFT_611201</name>
</gene>
<feature type="transmembrane region" description="Helical" evidence="2">
    <location>
        <begin position="252"/>
        <end position="277"/>
    </location>
</feature>
<dbReference type="OrthoDB" id="5985073at2759"/>
<keyword evidence="2" id="KW-1133">Transmembrane helix</keyword>
<evidence type="ECO:0000313" key="4">
    <source>
        <dbReference type="Proteomes" id="UP000244855"/>
    </source>
</evidence>
<keyword evidence="4" id="KW-1185">Reference proteome</keyword>
<feature type="region of interest" description="Disordered" evidence="1">
    <location>
        <begin position="14"/>
        <end position="36"/>
    </location>
</feature>
<feature type="compositionally biased region" description="Low complexity" evidence="1">
    <location>
        <begin position="21"/>
        <end position="36"/>
    </location>
</feature>
<evidence type="ECO:0000313" key="3">
    <source>
        <dbReference type="EMBL" id="PVI04843.1"/>
    </source>
</evidence>
<proteinExistence type="predicted"/>
<sequence length="372" mass="38469">MSAHRAAYKRQALDQPLLGRQATTQPAASSSAASFPTPTNRVVLSTAFEGPSTCSQNLLTMLPPPSYQIWANEPVPAANLTIAACHATEFLQSYTAVMVGTAPSSIVPVMTNFACPKNYCTALASARNYVVCCPSNYLFHPPDSTVDSNRPFYGGTCYSDMTSGSSYPLVQYNTNGDTASSLFPVTTTNVQAFAHPIDGFAATSPTNLGCSAPASKSSSASALNVDTSASASGPSNSAIPVAAPSSTTSPGVIAGAVVASILGLAAIVGLVFFLLAYRRKHGSSPPPPPPKELGEGRGFHNGGIMFPEMGATPSSAAPYQLGEWGDEKSVTYASRVGVSEVNGGHGAYEMATDHAVEMDAAAGGPKWKDEKR</sequence>
<evidence type="ECO:0000256" key="2">
    <source>
        <dbReference type="SAM" id="Phobius"/>
    </source>
</evidence>
<reference evidence="3 4" key="1">
    <citation type="journal article" date="2018" name="Sci. Rep.">
        <title>Comparative genomics provides insights into the lifestyle and reveals functional heterogeneity of dark septate endophytic fungi.</title>
        <authorList>
            <person name="Knapp D.G."/>
            <person name="Nemeth J.B."/>
            <person name="Barry K."/>
            <person name="Hainaut M."/>
            <person name="Henrissat B."/>
            <person name="Johnson J."/>
            <person name="Kuo A."/>
            <person name="Lim J.H.P."/>
            <person name="Lipzen A."/>
            <person name="Nolan M."/>
            <person name="Ohm R.A."/>
            <person name="Tamas L."/>
            <person name="Grigoriev I.V."/>
            <person name="Spatafora J.W."/>
            <person name="Nagy L.G."/>
            <person name="Kovacs G.M."/>
        </authorList>
    </citation>
    <scope>NUCLEOTIDE SEQUENCE [LARGE SCALE GENOMIC DNA]</scope>
    <source>
        <strain evidence="3 4">DSE2036</strain>
    </source>
</reference>
<dbReference type="CDD" id="cd12087">
    <property type="entry name" value="TM_EGFR-like"/>
    <property type="match status" value="1"/>
</dbReference>
<keyword evidence="2" id="KW-0812">Transmembrane</keyword>
<feature type="region of interest" description="Disordered" evidence="1">
    <location>
        <begin position="281"/>
        <end position="302"/>
    </location>
</feature>
<protein>
    <submittedName>
        <fullName evidence="3">Uncharacterized protein</fullName>
    </submittedName>
</protein>